<organism evidence="2 3">
    <name type="scientific">Oculimacula yallundae</name>
    <dbReference type="NCBI Taxonomy" id="86028"/>
    <lineage>
        <taxon>Eukaryota</taxon>
        <taxon>Fungi</taxon>
        <taxon>Dikarya</taxon>
        <taxon>Ascomycota</taxon>
        <taxon>Pezizomycotina</taxon>
        <taxon>Leotiomycetes</taxon>
        <taxon>Helotiales</taxon>
        <taxon>Ploettnerulaceae</taxon>
        <taxon>Oculimacula</taxon>
    </lineage>
</organism>
<feature type="domain" description="2EXR" evidence="1">
    <location>
        <begin position="91"/>
        <end position="186"/>
    </location>
</feature>
<dbReference type="Proteomes" id="UP001595075">
    <property type="component" value="Unassembled WGS sequence"/>
</dbReference>
<dbReference type="EMBL" id="JAZHXI010000004">
    <property type="protein sequence ID" value="KAL2072146.1"/>
    <property type="molecule type" value="Genomic_DNA"/>
</dbReference>
<evidence type="ECO:0000313" key="3">
    <source>
        <dbReference type="Proteomes" id="UP001595075"/>
    </source>
</evidence>
<accession>A0ABR4CQC3</accession>
<dbReference type="PANTHER" id="PTHR35910:SF6">
    <property type="entry name" value="2EXR DOMAIN-CONTAINING PROTEIN"/>
    <property type="match status" value="1"/>
</dbReference>
<protein>
    <recommendedName>
        <fullName evidence="1">2EXR domain-containing protein</fullName>
    </recommendedName>
</protein>
<comment type="caution">
    <text evidence="2">The sequence shown here is derived from an EMBL/GenBank/DDBJ whole genome shotgun (WGS) entry which is preliminary data.</text>
</comment>
<keyword evidence="3" id="KW-1185">Reference proteome</keyword>
<name>A0ABR4CQC3_9HELO</name>
<evidence type="ECO:0000313" key="2">
    <source>
        <dbReference type="EMBL" id="KAL2072146.1"/>
    </source>
</evidence>
<dbReference type="PANTHER" id="PTHR35910">
    <property type="entry name" value="2EXR DOMAIN-CONTAINING PROTEIN"/>
    <property type="match status" value="1"/>
</dbReference>
<reference evidence="2 3" key="1">
    <citation type="journal article" date="2024" name="Commun. Biol.">
        <title>Comparative genomic analysis of thermophilic fungi reveals convergent evolutionary adaptations and gene losses.</title>
        <authorList>
            <person name="Steindorff A.S."/>
            <person name="Aguilar-Pontes M.V."/>
            <person name="Robinson A.J."/>
            <person name="Andreopoulos B."/>
            <person name="LaButti K."/>
            <person name="Kuo A."/>
            <person name="Mondo S."/>
            <person name="Riley R."/>
            <person name="Otillar R."/>
            <person name="Haridas S."/>
            <person name="Lipzen A."/>
            <person name="Grimwood J."/>
            <person name="Schmutz J."/>
            <person name="Clum A."/>
            <person name="Reid I.D."/>
            <person name="Moisan M.C."/>
            <person name="Butler G."/>
            <person name="Nguyen T.T.M."/>
            <person name="Dewar K."/>
            <person name="Conant G."/>
            <person name="Drula E."/>
            <person name="Henrissat B."/>
            <person name="Hansel C."/>
            <person name="Singer S."/>
            <person name="Hutchinson M.I."/>
            <person name="de Vries R.P."/>
            <person name="Natvig D.O."/>
            <person name="Powell A.J."/>
            <person name="Tsang A."/>
            <person name="Grigoriev I.V."/>
        </authorList>
    </citation>
    <scope>NUCLEOTIDE SEQUENCE [LARGE SCALE GENOMIC DNA]</scope>
    <source>
        <strain evidence="2 3">CBS 494.80</strain>
    </source>
</reference>
<proteinExistence type="predicted"/>
<dbReference type="InterPro" id="IPR045518">
    <property type="entry name" value="2EXR"/>
</dbReference>
<dbReference type="Pfam" id="PF20150">
    <property type="entry name" value="2EXR"/>
    <property type="match status" value="1"/>
</dbReference>
<sequence>MSNLTLPHRPLRGVITQANETTRPILPHRPLRVPARTNVTTRSASAQLAKDNETLISRGLKELSLEAGGVPLEQPGSEPQEEILAEEPGQFVRFIKLPAEIRMMIWRYFSPGSSSGRVVEVFHCLGRRRWGRGFRLDGTSTYKTNAQPPVMLGICKETRAEALKQSLCPLEDDAKTRIMFNPLSDAVYFRFQWTAEHFGFDKIRHLILDYAIAPEYLAQFVHLEVFTVILHEGFRGYPQCKTLRYQYKDYEKPAPPVVFYKPSTEARQSCEFQAQQRLMDDFKAKNPLWNMPVLNVLQTLVEGKPCCALIAYAQHPGQPRVQLQSSSFWDGYFGYRHPGGVRPRPWGAKW</sequence>
<evidence type="ECO:0000259" key="1">
    <source>
        <dbReference type="Pfam" id="PF20150"/>
    </source>
</evidence>
<gene>
    <name evidence="2" type="ORF">VTL71DRAFT_11489</name>
</gene>